<dbReference type="GO" id="GO:0002949">
    <property type="term" value="P:tRNA threonylcarbamoyladenosine modification"/>
    <property type="evidence" value="ECO:0007669"/>
    <property type="project" value="TreeGrafter"/>
</dbReference>
<dbReference type="Gene3D" id="3.30.2380.10">
    <property type="entry name" value="CGI121/TPRKB"/>
    <property type="match status" value="1"/>
</dbReference>
<evidence type="ECO:0000256" key="1">
    <source>
        <dbReference type="ARBA" id="ARBA00004123"/>
    </source>
</evidence>
<dbReference type="OrthoDB" id="329139at2759"/>
<evidence type="ECO:0000256" key="6">
    <source>
        <dbReference type="ARBA" id="ARBA00023242"/>
    </source>
</evidence>
<dbReference type="STRING" id="1399860.A0A2C5YFZ2"/>
<dbReference type="InterPro" id="IPR013926">
    <property type="entry name" value="CGI121/TPRKB"/>
</dbReference>
<protein>
    <recommendedName>
        <fullName evidence="4">EKC/KEOPS complex subunit CGI121</fullName>
    </recommendedName>
    <alternativeName>
        <fullName evidence="3">EKC/KEOPS complex subunit cgi121</fullName>
    </alternativeName>
</protein>
<evidence type="ECO:0000313" key="10">
    <source>
        <dbReference type="Proteomes" id="UP000226192"/>
    </source>
</evidence>
<evidence type="ECO:0000256" key="2">
    <source>
        <dbReference type="ARBA" id="ARBA00005546"/>
    </source>
</evidence>
<accession>A0A2C5YFZ2</accession>
<dbReference type="EMBL" id="NJET01000009">
    <property type="protein sequence ID" value="PHH66222.1"/>
    <property type="molecule type" value="Genomic_DNA"/>
</dbReference>
<dbReference type="Pfam" id="PF08617">
    <property type="entry name" value="CGI-121"/>
    <property type="match status" value="1"/>
</dbReference>
<dbReference type="InterPro" id="IPR036504">
    <property type="entry name" value="CGI121/TPRKB_sf"/>
</dbReference>
<keyword evidence="6 8" id="KW-0539">Nucleus</keyword>
<comment type="similarity">
    <text evidence="2 8">Belongs to the CGI121/TPRKB family.</text>
</comment>
<comment type="function">
    <text evidence="7">Component of the EKC/KEOPS complex that is required for the formation of a threonylcarbamoyl group on adenosine at position 37 (t(6)A37) in tRNAs that read codons beginning with adenine. The complex is probably involved in the transfer of the threonylcarbamoyl moiety of threonylcarbamoyl-AMP (TC-AMP) to the N6 group of A37. CGI121 acts as an allosteric effector that regulates the t(6)A activity of the complex. The EKC/KEOPS complex also promotes both telomere uncapping and telomere elongation. The complex is required for efficient recruitment of transcriptional coactivators. CGI121 is not required for tRNA modification.</text>
</comment>
<sequence>MALDIVSIEHLPAGYAVHIALFRQVSNAAFLQQQLLSRNAEFEYAFVDASTILSRTQLLSSIFKAVIAASNKALKTPNVHSETVLSLSASNNIADAYRRFGISPSTQHLAVIKITCPPLVPQPDAIWSHLMTHVHGHPIEPTDMHFAALCDLPKVRKYYKLNGLGWLDAIKSQEQARAEMEKMILSAMALRGV</sequence>
<keyword evidence="5" id="KW-0819">tRNA processing</keyword>
<evidence type="ECO:0000256" key="5">
    <source>
        <dbReference type="ARBA" id="ARBA00022694"/>
    </source>
</evidence>
<dbReference type="GO" id="GO:0005829">
    <property type="term" value="C:cytosol"/>
    <property type="evidence" value="ECO:0007669"/>
    <property type="project" value="TreeGrafter"/>
</dbReference>
<evidence type="ECO:0000256" key="4">
    <source>
        <dbReference type="ARBA" id="ARBA00016009"/>
    </source>
</evidence>
<evidence type="ECO:0000313" key="9">
    <source>
        <dbReference type="EMBL" id="PHH66222.1"/>
    </source>
</evidence>
<name>A0A2C5YFZ2_9HYPO</name>
<dbReference type="PANTHER" id="PTHR15840">
    <property type="entry name" value="CGI-121 FAMILY MEMBER"/>
    <property type="match status" value="1"/>
</dbReference>
<dbReference type="SUPFAM" id="SSF143870">
    <property type="entry name" value="PF0523-like"/>
    <property type="match status" value="1"/>
</dbReference>
<evidence type="ECO:0000256" key="8">
    <source>
        <dbReference type="RuleBase" id="RU004398"/>
    </source>
</evidence>
<comment type="subcellular location">
    <subcellularLocation>
        <location evidence="1">Nucleus</location>
    </subcellularLocation>
</comment>
<evidence type="ECO:0000256" key="7">
    <source>
        <dbReference type="ARBA" id="ARBA00025043"/>
    </source>
</evidence>
<comment type="caution">
    <text evidence="9">The sequence shown here is derived from an EMBL/GenBank/DDBJ whole genome shotgun (WGS) entry which is preliminary data.</text>
</comment>
<dbReference type="AlphaFoldDB" id="A0A2C5YFZ2"/>
<keyword evidence="10" id="KW-1185">Reference proteome</keyword>
<gene>
    <name evidence="9" type="ORF">CDD81_7815</name>
</gene>
<dbReference type="GO" id="GO:0005634">
    <property type="term" value="C:nucleus"/>
    <property type="evidence" value="ECO:0007669"/>
    <property type="project" value="UniProtKB-SubCell"/>
</dbReference>
<dbReference type="GO" id="GO:0000408">
    <property type="term" value="C:EKC/KEOPS complex"/>
    <property type="evidence" value="ECO:0007669"/>
    <property type="project" value="TreeGrafter"/>
</dbReference>
<proteinExistence type="inferred from homology"/>
<evidence type="ECO:0000256" key="3">
    <source>
        <dbReference type="ARBA" id="ARBA00015316"/>
    </source>
</evidence>
<dbReference type="Proteomes" id="UP000226192">
    <property type="component" value="Unassembled WGS sequence"/>
</dbReference>
<reference evidence="9 10" key="1">
    <citation type="submission" date="2017-06" db="EMBL/GenBank/DDBJ databases">
        <title>Ant-infecting Ophiocordyceps genomes reveal a high diversity of potential behavioral manipulation genes and a possible major role for enterotoxins.</title>
        <authorList>
            <person name="De Bekker C."/>
            <person name="Evans H.C."/>
            <person name="Brachmann A."/>
            <person name="Hughes D.P."/>
        </authorList>
    </citation>
    <scope>NUCLEOTIDE SEQUENCE [LARGE SCALE GENOMIC DNA]</scope>
    <source>
        <strain evidence="9 10">Map64</strain>
    </source>
</reference>
<organism evidence="9 10">
    <name type="scientific">Ophiocordyceps australis</name>
    <dbReference type="NCBI Taxonomy" id="1399860"/>
    <lineage>
        <taxon>Eukaryota</taxon>
        <taxon>Fungi</taxon>
        <taxon>Dikarya</taxon>
        <taxon>Ascomycota</taxon>
        <taxon>Pezizomycotina</taxon>
        <taxon>Sordariomycetes</taxon>
        <taxon>Hypocreomycetidae</taxon>
        <taxon>Hypocreales</taxon>
        <taxon>Ophiocordycipitaceae</taxon>
        <taxon>Ophiocordyceps</taxon>
    </lineage>
</organism>
<dbReference type="PANTHER" id="PTHR15840:SF10">
    <property type="entry name" value="EKC_KEOPS COMPLEX SUBUNIT TPRKB"/>
    <property type="match status" value="1"/>
</dbReference>